<gene>
    <name evidence="1" type="ORF">FIBSPDRAFT_894544</name>
</gene>
<accession>A0A166FTP3</accession>
<dbReference type="AlphaFoldDB" id="A0A166FTP3"/>
<keyword evidence="2" id="KW-1185">Reference proteome</keyword>
<reference evidence="1 2" key="1">
    <citation type="journal article" date="2016" name="Mol. Biol. Evol.">
        <title>Comparative Genomics of Early-Diverging Mushroom-Forming Fungi Provides Insights into the Origins of Lignocellulose Decay Capabilities.</title>
        <authorList>
            <person name="Nagy L.G."/>
            <person name="Riley R."/>
            <person name="Tritt A."/>
            <person name="Adam C."/>
            <person name="Daum C."/>
            <person name="Floudas D."/>
            <person name="Sun H."/>
            <person name="Yadav J.S."/>
            <person name="Pangilinan J."/>
            <person name="Larsson K.H."/>
            <person name="Matsuura K."/>
            <person name="Barry K."/>
            <person name="Labutti K."/>
            <person name="Kuo R."/>
            <person name="Ohm R.A."/>
            <person name="Bhattacharya S.S."/>
            <person name="Shirouzu T."/>
            <person name="Yoshinaga Y."/>
            <person name="Martin F.M."/>
            <person name="Grigoriev I.V."/>
            <person name="Hibbett D.S."/>
        </authorList>
    </citation>
    <scope>NUCLEOTIDE SEQUENCE [LARGE SCALE GENOMIC DNA]</scope>
    <source>
        <strain evidence="1 2">CBS 109695</strain>
    </source>
</reference>
<name>A0A166FTP3_9AGAM</name>
<sequence>MAKRWLHWLGVLRSQCGTIVTRMRDCTSLVAAESTCLREQRAYEHLLAFGGLGAKHISVIDVQVPGGGQDALEKKPGDLGGYDKIILEDRLLQWIGTDQVSNFHRLSNSDRP</sequence>
<protein>
    <submittedName>
        <fullName evidence="1">Uncharacterized protein</fullName>
    </submittedName>
</protein>
<evidence type="ECO:0000313" key="2">
    <source>
        <dbReference type="Proteomes" id="UP000076532"/>
    </source>
</evidence>
<dbReference type="Proteomes" id="UP000076532">
    <property type="component" value="Unassembled WGS sequence"/>
</dbReference>
<evidence type="ECO:0000313" key="1">
    <source>
        <dbReference type="EMBL" id="KZP17151.1"/>
    </source>
</evidence>
<proteinExistence type="predicted"/>
<dbReference type="EMBL" id="KV417586">
    <property type="protein sequence ID" value="KZP17151.1"/>
    <property type="molecule type" value="Genomic_DNA"/>
</dbReference>
<organism evidence="1 2">
    <name type="scientific">Athelia psychrophila</name>
    <dbReference type="NCBI Taxonomy" id="1759441"/>
    <lineage>
        <taxon>Eukaryota</taxon>
        <taxon>Fungi</taxon>
        <taxon>Dikarya</taxon>
        <taxon>Basidiomycota</taxon>
        <taxon>Agaricomycotina</taxon>
        <taxon>Agaricomycetes</taxon>
        <taxon>Agaricomycetidae</taxon>
        <taxon>Atheliales</taxon>
        <taxon>Atheliaceae</taxon>
        <taxon>Athelia</taxon>
    </lineage>
</organism>